<dbReference type="RefSeq" id="WP_121276979.1">
    <property type="nucleotide sequence ID" value="NZ_RBZV01000002.1"/>
</dbReference>
<dbReference type="OrthoDB" id="9796448at2"/>
<sequence>MSAPIDPQKVTIAFELPGYRIERSLGIARGIVVRSRSIVGNIGASFQTLFGGNITLYTSLCERARADAYERMVAQAAQLGANAIIGMRYDATEVTAGVTEVLCYGTAVRVTPVAAG</sequence>
<evidence type="ECO:0000313" key="4">
    <source>
        <dbReference type="Proteomes" id="UP000280434"/>
    </source>
</evidence>
<dbReference type="PANTHER" id="PTHR34068:SF2">
    <property type="entry name" value="UPF0145 PROTEIN SCO3412"/>
    <property type="match status" value="1"/>
</dbReference>
<dbReference type="Pfam" id="PF01906">
    <property type="entry name" value="YbjQ_1"/>
    <property type="match status" value="1"/>
</dbReference>
<accession>A0A494XMC1</accession>
<protein>
    <recommendedName>
        <fullName evidence="2">UPF0145 protein D7S89_07430</fullName>
    </recommendedName>
</protein>
<name>A0A494XMC1_9BURK</name>
<dbReference type="EMBL" id="RBZV01000002">
    <property type="protein sequence ID" value="RKP50891.1"/>
    <property type="molecule type" value="Genomic_DNA"/>
</dbReference>
<comment type="similarity">
    <text evidence="1 2">Belongs to the UPF0145 family.</text>
</comment>
<dbReference type="InterPro" id="IPR035439">
    <property type="entry name" value="UPF0145_dom_sf"/>
</dbReference>
<dbReference type="InterPro" id="IPR002765">
    <property type="entry name" value="UPF0145_YbjQ-like"/>
</dbReference>
<evidence type="ECO:0000313" key="3">
    <source>
        <dbReference type="EMBL" id="RKP50891.1"/>
    </source>
</evidence>
<reference evidence="3 4" key="1">
    <citation type="submission" date="2018-10" db="EMBL/GenBank/DDBJ databases">
        <title>Paraburkholderia sp. 7MK8-2, isolated from soil.</title>
        <authorList>
            <person name="Gao Z.-H."/>
            <person name="Qiu L.-H."/>
        </authorList>
    </citation>
    <scope>NUCLEOTIDE SEQUENCE [LARGE SCALE GENOMIC DNA]</scope>
    <source>
        <strain evidence="3 4">7MK8-2</strain>
    </source>
</reference>
<evidence type="ECO:0000256" key="2">
    <source>
        <dbReference type="HAMAP-Rule" id="MF_00338"/>
    </source>
</evidence>
<dbReference type="AlphaFoldDB" id="A0A494XMC1"/>
<dbReference type="HAMAP" id="MF_00338">
    <property type="entry name" value="UPF0145"/>
    <property type="match status" value="1"/>
</dbReference>
<dbReference type="Proteomes" id="UP000280434">
    <property type="component" value="Unassembled WGS sequence"/>
</dbReference>
<evidence type="ECO:0000256" key="1">
    <source>
        <dbReference type="ARBA" id="ARBA00010751"/>
    </source>
</evidence>
<keyword evidence="4" id="KW-1185">Reference proteome</keyword>
<dbReference type="SUPFAM" id="SSF117782">
    <property type="entry name" value="YbjQ-like"/>
    <property type="match status" value="1"/>
</dbReference>
<organism evidence="3 4">
    <name type="scientific">Trinickia fusca</name>
    <dbReference type="NCBI Taxonomy" id="2419777"/>
    <lineage>
        <taxon>Bacteria</taxon>
        <taxon>Pseudomonadati</taxon>
        <taxon>Pseudomonadota</taxon>
        <taxon>Betaproteobacteria</taxon>
        <taxon>Burkholderiales</taxon>
        <taxon>Burkholderiaceae</taxon>
        <taxon>Trinickia</taxon>
    </lineage>
</organism>
<dbReference type="Gene3D" id="3.30.110.70">
    <property type="entry name" value="Hypothetical protein apc22750. Chain B"/>
    <property type="match status" value="1"/>
</dbReference>
<comment type="caution">
    <text evidence="3">The sequence shown here is derived from an EMBL/GenBank/DDBJ whole genome shotgun (WGS) entry which is preliminary data.</text>
</comment>
<dbReference type="PANTHER" id="PTHR34068">
    <property type="entry name" value="UPF0145 PROTEIN YBJQ"/>
    <property type="match status" value="1"/>
</dbReference>
<gene>
    <name evidence="3" type="ORF">D7S89_07430</name>
</gene>
<proteinExistence type="inferred from homology"/>